<dbReference type="Gene3D" id="1.10.10.10">
    <property type="entry name" value="Winged helix-like DNA-binding domain superfamily/Winged helix DNA-binding domain"/>
    <property type="match status" value="1"/>
</dbReference>
<accession>A0A509E7S6</accession>
<proteinExistence type="predicted"/>
<feature type="domain" description="OmpR/PhoB-type" evidence="9">
    <location>
        <begin position="124"/>
        <end position="220"/>
    </location>
</feature>
<dbReference type="Pfam" id="PF00072">
    <property type="entry name" value="Response_reg"/>
    <property type="match status" value="1"/>
</dbReference>
<evidence type="ECO:0000259" key="8">
    <source>
        <dbReference type="PROSITE" id="PS50110"/>
    </source>
</evidence>
<evidence type="ECO:0000259" key="9">
    <source>
        <dbReference type="PROSITE" id="PS51755"/>
    </source>
</evidence>
<dbReference type="GO" id="GO:0006355">
    <property type="term" value="P:regulation of DNA-templated transcription"/>
    <property type="evidence" value="ECO:0007669"/>
    <property type="project" value="InterPro"/>
</dbReference>
<dbReference type="PANTHER" id="PTHR48111">
    <property type="entry name" value="REGULATOR OF RPOS"/>
    <property type="match status" value="1"/>
</dbReference>
<dbReference type="SMART" id="SM00862">
    <property type="entry name" value="Trans_reg_C"/>
    <property type="match status" value="1"/>
</dbReference>
<dbReference type="RefSeq" id="WP_142581183.1">
    <property type="nucleotide sequence ID" value="NZ_CABFPH010000001.1"/>
</dbReference>
<reference evidence="10 11" key="1">
    <citation type="submission" date="2019-06" db="EMBL/GenBank/DDBJ databases">
        <authorList>
            <person name="Rodrigo-Torres L."/>
            <person name="Arahal R. D."/>
            <person name="Lucena T."/>
        </authorList>
    </citation>
    <scope>NUCLEOTIDE SEQUENCE [LARGE SCALE GENOMIC DNA]</scope>
    <source>
        <strain evidence="10 11">SB0023/3</strain>
    </source>
</reference>
<keyword evidence="5" id="KW-0804">Transcription</keyword>
<dbReference type="EMBL" id="CABFPH010000001">
    <property type="protein sequence ID" value="VUD69599.1"/>
    <property type="molecule type" value="Genomic_DNA"/>
</dbReference>
<keyword evidence="4 7" id="KW-0238">DNA-binding</keyword>
<dbReference type="GO" id="GO:0000156">
    <property type="term" value="F:phosphorelay response regulator activity"/>
    <property type="evidence" value="ECO:0007669"/>
    <property type="project" value="TreeGrafter"/>
</dbReference>
<keyword evidence="2" id="KW-0902">Two-component regulatory system</keyword>
<feature type="modified residue" description="4-aspartylphosphate" evidence="6">
    <location>
        <position position="51"/>
    </location>
</feature>
<protein>
    <submittedName>
        <fullName evidence="10">Transcriptional regulatory protein tctD</fullName>
    </submittedName>
</protein>
<keyword evidence="11" id="KW-1185">Reference proteome</keyword>
<dbReference type="GO" id="GO:0000976">
    <property type="term" value="F:transcription cis-regulatory region binding"/>
    <property type="evidence" value="ECO:0007669"/>
    <property type="project" value="TreeGrafter"/>
</dbReference>
<evidence type="ECO:0000256" key="2">
    <source>
        <dbReference type="ARBA" id="ARBA00023012"/>
    </source>
</evidence>
<evidence type="ECO:0000256" key="5">
    <source>
        <dbReference type="ARBA" id="ARBA00023163"/>
    </source>
</evidence>
<dbReference type="PANTHER" id="PTHR48111:SF67">
    <property type="entry name" value="TRANSCRIPTIONAL REGULATORY PROTEIN TCTD"/>
    <property type="match status" value="1"/>
</dbReference>
<evidence type="ECO:0000313" key="10">
    <source>
        <dbReference type="EMBL" id="VUD69599.1"/>
    </source>
</evidence>
<keyword evidence="3" id="KW-0805">Transcription regulation</keyword>
<dbReference type="PROSITE" id="PS50110">
    <property type="entry name" value="RESPONSE_REGULATORY"/>
    <property type="match status" value="1"/>
</dbReference>
<dbReference type="GO" id="GO:0032993">
    <property type="term" value="C:protein-DNA complex"/>
    <property type="evidence" value="ECO:0007669"/>
    <property type="project" value="TreeGrafter"/>
</dbReference>
<dbReference type="CDD" id="cd17624">
    <property type="entry name" value="REC_OmpR_PmrA-like"/>
    <property type="match status" value="1"/>
</dbReference>
<dbReference type="AlphaFoldDB" id="A0A509E7S6"/>
<evidence type="ECO:0000256" key="1">
    <source>
        <dbReference type="ARBA" id="ARBA00022553"/>
    </source>
</evidence>
<feature type="domain" description="Response regulatory" evidence="8">
    <location>
        <begin position="2"/>
        <end position="116"/>
    </location>
</feature>
<dbReference type="Gene3D" id="3.40.50.2300">
    <property type="match status" value="1"/>
</dbReference>
<dbReference type="SUPFAM" id="SSF52172">
    <property type="entry name" value="CheY-like"/>
    <property type="match status" value="1"/>
</dbReference>
<dbReference type="InterPro" id="IPR011006">
    <property type="entry name" value="CheY-like_superfamily"/>
</dbReference>
<evidence type="ECO:0000256" key="3">
    <source>
        <dbReference type="ARBA" id="ARBA00023015"/>
    </source>
</evidence>
<dbReference type="Proteomes" id="UP000410984">
    <property type="component" value="Unassembled WGS sequence"/>
</dbReference>
<dbReference type="GO" id="GO:0005829">
    <property type="term" value="C:cytosol"/>
    <property type="evidence" value="ECO:0007669"/>
    <property type="project" value="TreeGrafter"/>
</dbReference>
<dbReference type="CDD" id="cd00383">
    <property type="entry name" value="trans_reg_C"/>
    <property type="match status" value="1"/>
</dbReference>
<dbReference type="SMART" id="SM00448">
    <property type="entry name" value="REC"/>
    <property type="match status" value="1"/>
</dbReference>
<dbReference type="Gene3D" id="6.10.250.690">
    <property type="match status" value="1"/>
</dbReference>
<dbReference type="Pfam" id="PF00486">
    <property type="entry name" value="Trans_reg_C"/>
    <property type="match status" value="1"/>
</dbReference>
<evidence type="ECO:0000256" key="6">
    <source>
        <dbReference type="PROSITE-ProRule" id="PRU00169"/>
    </source>
</evidence>
<gene>
    <name evidence="10" type="primary">tctD</name>
    <name evidence="10" type="ORF">MET9862_00152</name>
</gene>
<dbReference type="FunFam" id="3.40.50.2300:FF:000002">
    <property type="entry name" value="DNA-binding response regulator PhoP"/>
    <property type="match status" value="1"/>
</dbReference>
<evidence type="ECO:0000313" key="11">
    <source>
        <dbReference type="Proteomes" id="UP000410984"/>
    </source>
</evidence>
<feature type="DNA-binding region" description="OmpR/PhoB-type" evidence="7">
    <location>
        <begin position="124"/>
        <end position="220"/>
    </location>
</feature>
<sequence>MRVLVVEDDAALARGLVAALRQGGYAVDHEPDGADAVRLATSEPYSLVVLDLGLPGLPGFEVLKAVRAAGSTVPVMVLTARDAIADRVRGLDLGADDYLLKPFDLAEFEARVRALVRRGQAVPNPVLHCGALALDRATATVTLDGVPVALRRRELAVLTVLMAKAGKPVAKERLSAEIFGFDEPVAPNALELYVARLRKKLQPNGPEIRTIRGLGYLLMPG</sequence>
<name>A0A509E7S6_9HYPH</name>
<dbReference type="PROSITE" id="PS51755">
    <property type="entry name" value="OMPR_PHOB"/>
    <property type="match status" value="1"/>
</dbReference>
<dbReference type="InterPro" id="IPR001789">
    <property type="entry name" value="Sig_transdc_resp-reg_receiver"/>
</dbReference>
<dbReference type="InterPro" id="IPR039420">
    <property type="entry name" value="WalR-like"/>
</dbReference>
<keyword evidence="1 6" id="KW-0597">Phosphoprotein</keyword>
<evidence type="ECO:0000256" key="7">
    <source>
        <dbReference type="PROSITE-ProRule" id="PRU01091"/>
    </source>
</evidence>
<evidence type="ECO:0000256" key="4">
    <source>
        <dbReference type="ARBA" id="ARBA00023125"/>
    </source>
</evidence>
<organism evidence="10 11">
    <name type="scientific">Methylobacterium symbioticum</name>
    <dbReference type="NCBI Taxonomy" id="2584084"/>
    <lineage>
        <taxon>Bacteria</taxon>
        <taxon>Pseudomonadati</taxon>
        <taxon>Pseudomonadota</taxon>
        <taxon>Alphaproteobacteria</taxon>
        <taxon>Hyphomicrobiales</taxon>
        <taxon>Methylobacteriaceae</taxon>
        <taxon>Methylobacterium</taxon>
    </lineage>
</organism>
<dbReference type="InterPro" id="IPR001867">
    <property type="entry name" value="OmpR/PhoB-type_DNA-bd"/>
</dbReference>
<dbReference type="InterPro" id="IPR036388">
    <property type="entry name" value="WH-like_DNA-bd_sf"/>
</dbReference>
<dbReference type="OrthoDB" id="9802426at2"/>